<dbReference type="PATRIC" id="fig|1231190.3.peg.861"/>
<organism evidence="1 2">
    <name type="scientific">Nitratireductor indicus C115</name>
    <dbReference type="NCBI Taxonomy" id="1231190"/>
    <lineage>
        <taxon>Bacteria</taxon>
        <taxon>Pseudomonadati</taxon>
        <taxon>Pseudomonadota</taxon>
        <taxon>Alphaproteobacteria</taxon>
        <taxon>Hyphomicrobiales</taxon>
        <taxon>Phyllobacteriaceae</taxon>
        <taxon>Nitratireductor</taxon>
    </lineage>
</organism>
<evidence type="ECO:0000313" key="1">
    <source>
        <dbReference type="EMBL" id="EKF43965.1"/>
    </source>
</evidence>
<dbReference type="Proteomes" id="UP000007374">
    <property type="component" value="Unassembled WGS sequence"/>
</dbReference>
<evidence type="ECO:0000313" key="2">
    <source>
        <dbReference type="Proteomes" id="UP000007374"/>
    </source>
</evidence>
<dbReference type="AlphaFoldDB" id="K2NXJ0"/>
<comment type="caution">
    <text evidence="1">The sequence shown here is derived from an EMBL/GenBank/DDBJ whole genome shotgun (WGS) entry which is preliminary data.</text>
</comment>
<gene>
    <name evidence="1" type="ORF">NA8A_04115</name>
</gene>
<proteinExistence type="predicted"/>
<dbReference type="STRING" id="721133.SAMN05216176_101492"/>
<accession>K2NXJ0</accession>
<name>K2NXJ0_9HYPH</name>
<dbReference type="EMBL" id="AMSI01000002">
    <property type="protein sequence ID" value="EKF43965.1"/>
    <property type="molecule type" value="Genomic_DNA"/>
</dbReference>
<reference evidence="1 2" key="1">
    <citation type="journal article" date="2012" name="J. Bacteriol.">
        <title>Genome Sequence of Nitratireductor indicus Type Strain C115.</title>
        <authorList>
            <person name="Lai Q."/>
            <person name="Li G."/>
            <person name="Yu Z."/>
            <person name="Shao Z."/>
        </authorList>
    </citation>
    <scope>NUCLEOTIDE SEQUENCE [LARGE SCALE GENOMIC DNA]</scope>
    <source>
        <strain evidence="1 2">C115</strain>
    </source>
</reference>
<dbReference type="RefSeq" id="WP_009756099.1">
    <property type="nucleotide sequence ID" value="NZ_AMSI01000002.1"/>
</dbReference>
<dbReference type="eggNOG" id="ENOG5032B9C">
    <property type="taxonomic scope" value="Bacteria"/>
</dbReference>
<sequence>MALQPDLIGAVTLTAGSNEFTWAGASLVGGAIQEGDTIHLPGSGLSMVIATVTGATTGTLTDNCPAAAAGAGQVARIRYQADLSRVAAKTWQLIELLGGGNLSALAGLEGAAGKIPLFTGPGVLDLMNILPVQLDKHDVQNAPNSFYAKLLRVDGAINAKNAFYGEYYGGSANKNIDTLLPGETGLFSISNPGTFPPDVGTFWFIETQRQLYNDTKHQTAHRYGGTSALPSIWYRVASTTNVYSRWLPLIPVRGDNANGSYVRLGDGTQICWSTIDLTNTDMSTPRGAFFSPASYLTWTFPAAFSTAPAISASFQRASYVPSAVGIYSQSLAVANLAPWSSISLASGISKSVYVQAIGRWY</sequence>
<protein>
    <submittedName>
        <fullName evidence="1">Ribonuclease III</fullName>
    </submittedName>
</protein>
<keyword evidence="2" id="KW-1185">Reference proteome</keyword>
<dbReference type="OrthoDB" id="8708771at2"/>